<dbReference type="EMBL" id="SNZE01000045">
    <property type="protein sequence ID" value="TDR27707.1"/>
    <property type="molecule type" value="Genomic_DNA"/>
</dbReference>
<organism evidence="1 2">
    <name type="scientific">Hydromonas duriensis</name>
    <dbReference type="NCBI Taxonomy" id="1527608"/>
    <lineage>
        <taxon>Bacteria</taxon>
        <taxon>Pseudomonadati</taxon>
        <taxon>Pseudomonadota</taxon>
        <taxon>Betaproteobacteria</taxon>
        <taxon>Burkholderiales</taxon>
        <taxon>Burkholderiaceae</taxon>
        <taxon>Hydromonas</taxon>
    </lineage>
</organism>
<dbReference type="RefSeq" id="WP_133621609.1">
    <property type="nucleotide sequence ID" value="NZ_SNZE01000045.1"/>
</dbReference>
<protein>
    <submittedName>
        <fullName evidence="1">Uncharacterized protein DUF2857</fullName>
    </submittedName>
</protein>
<name>A0A4R6XZU6_9BURK</name>
<accession>A0A4R6XZU6</accession>
<gene>
    <name evidence="1" type="ORF">DFR44_1454</name>
</gene>
<dbReference type="Proteomes" id="UP000294480">
    <property type="component" value="Unassembled WGS sequence"/>
</dbReference>
<comment type="caution">
    <text evidence="1">The sequence shown here is derived from an EMBL/GenBank/DDBJ whole genome shotgun (WGS) entry which is preliminary data.</text>
</comment>
<evidence type="ECO:0000313" key="2">
    <source>
        <dbReference type="Proteomes" id="UP000294480"/>
    </source>
</evidence>
<proteinExistence type="predicted"/>
<sequence>MSSNKIDEILVLLTAFSLVNDDLKMDDIPSQQTISRLRQLPTPSLMKVVGESMSLDLHIDVQKANVVMNRVELQEQERQNFVWAIENGASNKMLTNLFPALFESTLVASIRGSKFGFNRKPTIKNEAANAKIFNEWRVAMTKHEGLFERLKYVHGALNGEYDLQGIYHAVTEFEEI</sequence>
<dbReference type="AlphaFoldDB" id="A0A4R6XZU6"/>
<evidence type="ECO:0000313" key="1">
    <source>
        <dbReference type="EMBL" id="TDR27707.1"/>
    </source>
</evidence>
<keyword evidence="2" id="KW-1185">Reference proteome</keyword>
<reference evidence="1 2" key="1">
    <citation type="submission" date="2019-03" db="EMBL/GenBank/DDBJ databases">
        <title>Genomic Encyclopedia of Type Strains, Phase IV (KMG-IV): sequencing the most valuable type-strain genomes for metagenomic binning, comparative biology and taxonomic classification.</title>
        <authorList>
            <person name="Goeker M."/>
        </authorList>
    </citation>
    <scope>NUCLEOTIDE SEQUENCE [LARGE SCALE GENOMIC DNA]</scope>
    <source>
        <strain evidence="1 2">DSM 102852</strain>
    </source>
</reference>